<dbReference type="SUPFAM" id="SSF53098">
    <property type="entry name" value="Ribonuclease H-like"/>
    <property type="match status" value="1"/>
</dbReference>
<keyword evidence="1" id="KW-0378">Hydrolase</keyword>
<feature type="compositionally biased region" description="Polar residues" evidence="2">
    <location>
        <begin position="1151"/>
        <end position="1175"/>
    </location>
</feature>
<evidence type="ECO:0000259" key="6">
    <source>
        <dbReference type="Pfam" id="PF25597"/>
    </source>
</evidence>
<accession>A0A803NJ32</accession>
<dbReference type="Gene3D" id="3.30.420.10">
    <property type="entry name" value="Ribonuclease H-like superfamily/Ribonuclease H"/>
    <property type="match status" value="2"/>
</dbReference>
<feature type="domain" description="Retroviral polymerase SH3-like" evidence="6">
    <location>
        <begin position="1035"/>
        <end position="1093"/>
    </location>
</feature>
<name>A0A803NJ32_CANSA</name>
<dbReference type="GO" id="GO:0004190">
    <property type="term" value="F:aspartic-type endopeptidase activity"/>
    <property type="evidence" value="ECO:0007669"/>
    <property type="project" value="UniProtKB-KW"/>
</dbReference>
<evidence type="ECO:0000256" key="2">
    <source>
        <dbReference type="SAM" id="MobiDB-lite"/>
    </source>
</evidence>
<dbReference type="InterPro" id="IPR043502">
    <property type="entry name" value="DNA/RNA_pol_sf"/>
</dbReference>
<feature type="region of interest" description="Disordered" evidence="2">
    <location>
        <begin position="593"/>
        <end position="650"/>
    </location>
</feature>
<dbReference type="GO" id="GO:0003676">
    <property type="term" value="F:nucleic acid binding"/>
    <property type="evidence" value="ECO:0007669"/>
    <property type="project" value="InterPro"/>
</dbReference>
<dbReference type="InterPro" id="IPR036397">
    <property type="entry name" value="RNaseH_sf"/>
</dbReference>
<dbReference type="Pfam" id="PF25597">
    <property type="entry name" value="SH3_retrovirus"/>
    <property type="match status" value="1"/>
</dbReference>
<dbReference type="InterPro" id="IPR054722">
    <property type="entry name" value="PolX-like_BBD"/>
</dbReference>
<feature type="domain" description="Reverse transcriptase Ty1/copia-type" evidence="3">
    <location>
        <begin position="1198"/>
        <end position="1291"/>
    </location>
</feature>
<dbReference type="InterPro" id="IPR057670">
    <property type="entry name" value="SH3_retrovirus"/>
</dbReference>
<organism evidence="7 8">
    <name type="scientific">Cannabis sativa</name>
    <name type="common">Hemp</name>
    <name type="synonym">Marijuana</name>
    <dbReference type="NCBI Taxonomy" id="3483"/>
    <lineage>
        <taxon>Eukaryota</taxon>
        <taxon>Viridiplantae</taxon>
        <taxon>Streptophyta</taxon>
        <taxon>Embryophyta</taxon>
        <taxon>Tracheophyta</taxon>
        <taxon>Spermatophyta</taxon>
        <taxon>Magnoliopsida</taxon>
        <taxon>eudicotyledons</taxon>
        <taxon>Gunneridae</taxon>
        <taxon>Pentapetalae</taxon>
        <taxon>rosids</taxon>
        <taxon>fabids</taxon>
        <taxon>Rosales</taxon>
        <taxon>Cannabaceae</taxon>
        <taxon>Cannabis</taxon>
    </lineage>
</organism>
<feature type="compositionally biased region" description="Low complexity" evidence="2">
    <location>
        <begin position="30"/>
        <end position="46"/>
    </location>
</feature>
<feature type="compositionally biased region" description="Polar residues" evidence="2">
    <location>
        <begin position="1121"/>
        <end position="1139"/>
    </location>
</feature>
<dbReference type="Pfam" id="PF22936">
    <property type="entry name" value="Pol_BBD"/>
    <property type="match status" value="1"/>
</dbReference>
<sequence>MDTHSHIQFGSLNPLSEPSHNTPEVSPSHDISSATNTSADDSTSASHNLDPASVPIEKTDLPTSIISPIPPPLPHGHPMQTRSKSGANPQAISKLIKELHTKFALKSLGSVSYFLGFEAYRNHSGIYLTQSKYATDLLHKVNFEDAKECDTPMVLANKFCQNDSPIFDKPELYRSTMGALQYLTLTRPDIAYSVNKLSQHLKSPTINHWNACKRILRYVKGTPHLSLHFRPSTLLNLEGYSDADWPASLDDRKSTSGYCIFLGGNLINWSSRKQKVVARSLTESEYRALASAATELVWINSLMSELGLTLHKTPPVLWCDNQSAQSLALNPIFHTRTKHIELDVHYIRDQISQNKLQVCYIPTEDQTADLFTKPLSSPRFQFLSLMARRFNSPNMVSEQWPPLMANVASSGPGTAANGGTTINNGGNQTSTQNRSRNRDQDENSPVYFNHSIFVKLNDHNFLLWKQQNLHKGSMTLNEYLLKVKQTVDLLASVGETLNDRNHISAIFKGLPVEYDTFIISTNTRIEGYIVAEIEALLLASESRIKKIDQEHEMSVNLAKTEVDHAFDLDLSLEANIAQFNRNMRYPMPIRNNFNNSRGGYIGNNTRDARNKSYQPNQNSRGNTFTGRGGRFPAPPSRIQSSGSTQQNQPQANFVQNTVSQDTNWYPDSGAMNHCTPDAQNLINRCNYNGPDDIYVGDGTGLPIHHTGHSCFLSKSNHILVLNNLLHVPKITKNLLSVSKFGRYNHVYFEFYPDFCHVKDQVTHKILLTGADKNGLYSFDDSQFQLQPFPLSFSPSFRPDSEAKVNSEIVQANVSFAANTECSQNNNNLFQMWHNRLGHPREKIVKTVLNTCNITVSNKIPFSPCNACCLGKIHKFPFPKASETVYNEPLQLVVTDLWGPSHITSTNGYKYYIHFLDAYTRFTWIYLLKNKYDALKTFQLFKAEAKLQLGKKKLRHPYPTTHEQNGLDERKHKHIVENGLTLLAQASMPLKFWDEAFRTVVYIHNRLPTAVLNNQSPIELLFNIKPDYTTFKTFGCQCFPNIRPYNKHKLQFKSSPCTFIGYSTNHKGFKCLDSNGRIYISRDVIFDKLVFPYAKYEFNSSEPPIEYSPSALIPIGNHSEHSPTQFSNNDSPPSLPTQSRISISPGFQSSISVQPGLQSEPTPQPDSTDPHTNSPSDPHVSIIPAPVAIPPINLVVPNHSMFILHNTSSTTLVLVYVDDILVTGSDPKSVASLITSLNNTFSLKDLGELKYFLGIEVAKTKSGLFLSQAKYAKDLLVRADMHDAKSISTPMTTVLGEATTEDVEGEVEGGSKGRVFAWTLGEGILEVSYLGEPTIVESNGSWVRIMATEVVVSIDRGSGCYASLVGMSGLVGVVPPLLGRISLGKAIHRQEHDRLKRMKILVEWHAYYLGRVTLMLKHTE</sequence>
<proteinExistence type="predicted"/>
<reference evidence="7" key="1">
    <citation type="submission" date="2018-11" db="EMBL/GenBank/DDBJ databases">
        <authorList>
            <person name="Grassa J C."/>
        </authorList>
    </citation>
    <scope>NUCLEOTIDE SEQUENCE [LARGE SCALE GENOMIC DNA]</scope>
</reference>
<feature type="region of interest" description="Disordered" evidence="2">
    <location>
        <begin position="1108"/>
        <end position="1139"/>
    </location>
</feature>
<evidence type="ECO:0008006" key="9">
    <source>
        <dbReference type="Google" id="ProtNLM"/>
    </source>
</evidence>
<dbReference type="EnsemblPlants" id="evm.model.01.1929">
    <property type="protein sequence ID" value="cds.evm.model.01.1929"/>
    <property type="gene ID" value="evm.TU.01.1929"/>
</dbReference>
<dbReference type="Pfam" id="PF13976">
    <property type="entry name" value="gag_pre-integrs"/>
    <property type="match status" value="1"/>
</dbReference>
<dbReference type="EMBL" id="UZAU01000053">
    <property type="status" value="NOT_ANNOTATED_CDS"/>
    <property type="molecule type" value="Genomic_DNA"/>
</dbReference>
<dbReference type="PANTHER" id="PTHR11439:SF467">
    <property type="entry name" value="INTEGRASE CATALYTIC DOMAIN-CONTAINING PROTEIN"/>
    <property type="match status" value="1"/>
</dbReference>
<dbReference type="Gramene" id="evm.model.01.1929">
    <property type="protein sequence ID" value="cds.evm.model.01.1929"/>
    <property type="gene ID" value="evm.TU.01.1929"/>
</dbReference>
<protein>
    <recommendedName>
        <fullName evidence="9">Polyprotein</fullName>
    </recommendedName>
</protein>
<keyword evidence="1" id="KW-0645">Protease</keyword>
<dbReference type="Pfam" id="PF07727">
    <property type="entry name" value="RVT_2"/>
    <property type="match status" value="2"/>
</dbReference>
<feature type="compositionally biased region" description="Polar residues" evidence="2">
    <location>
        <begin position="637"/>
        <end position="650"/>
    </location>
</feature>
<dbReference type="SUPFAM" id="SSF56672">
    <property type="entry name" value="DNA/RNA polymerases"/>
    <property type="match status" value="1"/>
</dbReference>
<evidence type="ECO:0000259" key="3">
    <source>
        <dbReference type="Pfam" id="PF07727"/>
    </source>
</evidence>
<evidence type="ECO:0000256" key="1">
    <source>
        <dbReference type="ARBA" id="ARBA00022750"/>
    </source>
</evidence>
<dbReference type="PANTHER" id="PTHR11439">
    <property type="entry name" value="GAG-POL-RELATED RETROTRANSPOSON"/>
    <property type="match status" value="1"/>
</dbReference>
<keyword evidence="8" id="KW-1185">Reference proteome</keyword>
<evidence type="ECO:0000313" key="7">
    <source>
        <dbReference type="EnsemblPlants" id="cds.evm.model.01.1929"/>
    </source>
</evidence>
<feature type="region of interest" description="Disordered" evidence="2">
    <location>
        <begin position="408"/>
        <end position="443"/>
    </location>
</feature>
<feature type="region of interest" description="Disordered" evidence="2">
    <location>
        <begin position="1"/>
        <end position="86"/>
    </location>
</feature>
<feature type="domain" description="GAG-pre-integrase" evidence="4">
    <location>
        <begin position="815"/>
        <end position="871"/>
    </location>
</feature>
<evidence type="ECO:0000313" key="8">
    <source>
        <dbReference type="Proteomes" id="UP000596661"/>
    </source>
</evidence>
<evidence type="ECO:0000259" key="5">
    <source>
        <dbReference type="Pfam" id="PF22936"/>
    </source>
</evidence>
<feature type="domain" description="Retrovirus-related Pol polyprotein from transposon TNT 1-94-like beta-barrel" evidence="5">
    <location>
        <begin position="664"/>
        <end position="740"/>
    </location>
</feature>
<dbReference type="InterPro" id="IPR025724">
    <property type="entry name" value="GAG-pre-integrase_dom"/>
</dbReference>
<dbReference type="CDD" id="cd09272">
    <property type="entry name" value="RNase_HI_RT_Ty1"/>
    <property type="match status" value="1"/>
</dbReference>
<feature type="region of interest" description="Disordered" evidence="2">
    <location>
        <begin position="1151"/>
        <end position="1179"/>
    </location>
</feature>
<feature type="compositionally biased region" description="Polar residues" evidence="2">
    <location>
        <begin position="593"/>
        <end position="619"/>
    </location>
</feature>
<dbReference type="Proteomes" id="UP000596661">
    <property type="component" value="Chromosome 1"/>
</dbReference>
<feature type="compositionally biased region" description="Polar residues" evidence="2">
    <location>
        <begin position="1"/>
        <end position="25"/>
    </location>
</feature>
<evidence type="ECO:0000259" key="4">
    <source>
        <dbReference type="Pfam" id="PF13976"/>
    </source>
</evidence>
<feature type="domain" description="Reverse transcriptase Ty1/copia-type" evidence="3">
    <location>
        <begin position="86"/>
        <end position="154"/>
    </location>
</feature>
<keyword evidence="1" id="KW-0064">Aspartyl protease</keyword>
<dbReference type="InterPro" id="IPR012337">
    <property type="entry name" value="RNaseH-like_sf"/>
</dbReference>
<dbReference type="InterPro" id="IPR013103">
    <property type="entry name" value="RVT_2"/>
</dbReference>
<reference evidence="7" key="2">
    <citation type="submission" date="2021-03" db="UniProtKB">
        <authorList>
            <consortium name="EnsemblPlants"/>
        </authorList>
    </citation>
    <scope>IDENTIFICATION</scope>
</reference>
<feature type="compositionally biased region" description="Low complexity" evidence="2">
    <location>
        <begin position="408"/>
        <end position="433"/>
    </location>
</feature>